<accession>A0A0A9D5F2</accession>
<organism evidence="1">
    <name type="scientific">Arundo donax</name>
    <name type="common">Giant reed</name>
    <name type="synonym">Donax arundinaceus</name>
    <dbReference type="NCBI Taxonomy" id="35708"/>
    <lineage>
        <taxon>Eukaryota</taxon>
        <taxon>Viridiplantae</taxon>
        <taxon>Streptophyta</taxon>
        <taxon>Embryophyta</taxon>
        <taxon>Tracheophyta</taxon>
        <taxon>Spermatophyta</taxon>
        <taxon>Magnoliopsida</taxon>
        <taxon>Liliopsida</taxon>
        <taxon>Poales</taxon>
        <taxon>Poaceae</taxon>
        <taxon>PACMAD clade</taxon>
        <taxon>Arundinoideae</taxon>
        <taxon>Arundineae</taxon>
        <taxon>Arundo</taxon>
    </lineage>
</organism>
<sequence length="75" mass="8440">MVENVNTILNSLMINSCHNISYITTEEPVKNLVHSYPSTWSHATCLAKFMTMHSHWNPVVPGSNCSRMTSMSITI</sequence>
<reference evidence="1" key="2">
    <citation type="journal article" date="2015" name="Data Brief">
        <title>Shoot transcriptome of the giant reed, Arundo donax.</title>
        <authorList>
            <person name="Barrero R.A."/>
            <person name="Guerrero F.D."/>
            <person name="Moolhuijzen P."/>
            <person name="Goolsby J.A."/>
            <person name="Tidwell J."/>
            <person name="Bellgard S.E."/>
            <person name="Bellgard M.I."/>
        </authorList>
    </citation>
    <scope>NUCLEOTIDE SEQUENCE</scope>
    <source>
        <tissue evidence="1">Shoot tissue taken approximately 20 cm above the soil surface</tissue>
    </source>
</reference>
<dbReference type="AlphaFoldDB" id="A0A0A9D5F2"/>
<protein>
    <submittedName>
        <fullName evidence="1">Uncharacterized protein</fullName>
    </submittedName>
</protein>
<evidence type="ECO:0000313" key="1">
    <source>
        <dbReference type="EMBL" id="JAD83824.1"/>
    </source>
</evidence>
<reference evidence="1" key="1">
    <citation type="submission" date="2014-09" db="EMBL/GenBank/DDBJ databases">
        <authorList>
            <person name="Magalhaes I.L.F."/>
            <person name="Oliveira U."/>
            <person name="Santos F.R."/>
            <person name="Vidigal T.H.D.A."/>
            <person name="Brescovit A.D."/>
            <person name="Santos A.J."/>
        </authorList>
    </citation>
    <scope>NUCLEOTIDE SEQUENCE</scope>
    <source>
        <tissue evidence="1">Shoot tissue taken approximately 20 cm above the soil surface</tissue>
    </source>
</reference>
<name>A0A0A9D5F2_ARUDO</name>
<dbReference type="EMBL" id="GBRH01214071">
    <property type="protein sequence ID" value="JAD83824.1"/>
    <property type="molecule type" value="Transcribed_RNA"/>
</dbReference>
<proteinExistence type="predicted"/>